<accession>A0A139AB95</accession>
<dbReference type="PROSITE" id="PS50030">
    <property type="entry name" value="UBA"/>
    <property type="match status" value="1"/>
</dbReference>
<feature type="compositionally biased region" description="Low complexity" evidence="5">
    <location>
        <begin position="65"/>
        <end position="84"/>
    </location>
</feature>
<gene>
    <name evidence="7" type="ORF">M427DRAFT_57956</name>
</gene>
<feature type="compositionally biased region" description="Gly residues" evidence="5">
    <location>
        <begin position="406"/>
        <end position="420"/>
    </location>
</feature>
<dbReference type="EMBL" id="KQ965772">
    <property type="protein sequence ID" value="KXS13944.1"/>
    <property type="molecule type" value="Genomic_DNA"/>
</dbReference>
<feature type="compositionally biased region" description="Pro residues" evidence="5">
    <location>
        <begin position="299"/>
        <end position="308"/>
    </location>
</feature>
<dbReference type="GO" id="GO:0031072">
    <property type="term" value="F:heat shock protein binding"/>
    <property type="evidence" value="ECO:0007669"/>
    <property type="project" value="TreeGrafter"/>
</dbReference>
<dbReference type="Gene3D" id="1.25.40.10">
    <property type="entry name" value="Tetratricopeptide repeat domain"/>
    <property type="match status" value="1"/>
</dbReference>
<dbReference type="SMART" id="SM00028">
    <property type="entry name" value="TPR"/>
    <property type="match status" value="3"/>
</dbReference>
<dbReference type="InterPro" id="IPR009060">
    <property type="entry name" value="UBA-like_sf"/>
</dbReference>
<sequence>MAANNRPNSDPFAALASFPQPSGQNRSSTPLNALSNVKPSLGPAMVPVKAAPGQPPYGTSPSVFSSLNAAASPRAPSPSPFTASIPVASPSPGIAKPVTQQQKQDPFSGIAALGGMQAPVPKIAGGKPDAFGDLLGMPLGAAKTQTLAAMASGSPLAGSSMMGTARPMNTPSPAPVSPPSAATVGLWNFDLLSQPSTTPAASQGSPQRPLAGAFPLSSPATSTLPPVTNAAGPPSPDPFDIFNSPPQPKPALPVAASVVSTPVPAHSPSTDDHPLGAILSSPIVSQQPLQSAPSSPEAPVSPPIPPKPLALEEEIKASSPPNARRSPAGATAQPAGRSPSTRPSSAAPPPPPAQPPHDELVAKLVGMGFSADEANSALEASGGDMQSAVDMLISGATHATRDGGARRGAGGRDQGAGSGSAGPDSGAKQPSISATASVLGGKVFAGAKTFLDMSKRAVASAIETAKDIAAEQMEDSGVGGPGRGTQGRRTREGTSERGQGWEDPAGGRGGRSRFRDDDGDASTGAGYARMEDGGFKDSPPLPRSPQQQASSSPSAAQPSPKTSPSQPSAPAAPVPPQATPPPRQPTPPPPKPEVIATPDQLAASLAHKTRGTEFYKQGQYGDAETAYTAAIAALPSGHLGLAVLHNNRAACRLKNGDYRACIEDCDVVAGMDGKDVKCLLRRGTAWEGMERWDRAREDYRKVLGLDGAVVAAREGVRRCEKALRGAAGAGGDGEGSGGVGGKSAVTSPPRTVGGAEASAKAQAPVGDDLAGLFGGGGGGGLPSQQAGGGAKPAAAAVLDDFGFGVAPVSNTSAPAVAGEALQSHREREMRADAEDAEKFALKDRVEAKITNWRRSKENNIRALLASLELILWPELGVKNVQLSELVSPGQVKVRYMKVIARVHPDKVSATATTEQRMLANAVFGTLNAAFEAFKSTPGNAV</sequence>
<evidence type="ECO:0000259" key="6">
    <source>
        <dbReference type="PROSITE" id="PS50030"/>
    </source>
</evidence>
<dbReference type="OrthoDB" id="1717591at2759"/>
<feature type="domain" description="UBA" evidence="6">
    <location>
        <begin position="355"/>
        <end position="395"/>
    </location>
</feature>
<evidence type="ECO:0000256" key="1">
    <source>
        <dbReference type="ARBA" id="ARBA00004496"/>
    </source>
</evidence>
<keyword evidence="4" id="KW-0802">TPR repeat</keyword>
<feature type="compositionally biased region" description="Pro residues" evidence="5">
    <location>
        <begin position="346"/>
        <end position="355"/>
    </location>
</feature>
<feature type="compositionally biased region" description="Gly residues" evidence="5">
    <location>
        <begin position="727"/>
        <end position="741"/>
    </location>
</feature>
<evidence type="ECO:0000256" key="5">
    <source>
        <dbReference type="SAM" id="MobiDB-lite"/>
    </source>
</evidence>
<feature type="region of interest" description="Disordered" evidence="5">
    <location>
        <begin position="469"/>
        <end position="595"/>
    </location>
</feature>
<dbReference type="InterPro" id="IPR051982">
    <property type="entry name" value="CiliaryAsmbly_MitoImport"/>
</dbReference>
<dbReference type="InterPro" id="IPR011990">
    <property type="entry name" value="TPR-like_helical_dom_sf"/>
</dbReference>
<dbReference type="SMART" id="SM00165">
    <property type="entry name" value="UBA"/>
    <property type="match status" value="1"/>
</dbReference>
<dbReference type="Pfam" id="PF00627">
    <property type="entry name" value="UBA"/>
    <property type="match status" value="1"/>
</dbReference>
<feature type="compositionally biased region" description="Low complexity" evidence="5">
    <location>
        <begin position="544"/>
        <end position="569"/>
    </location>
</feature>
<dbReference type="Gene3D" id="1.10.8.10">
    <property type="entry name" value="DNA helicase RuvA subunit, C-terminal domain"/>
    <property type="match status" value="1"/>
</dbReference>
<feature type="compositionally biased region" description="Polar residues" evidence="5">
    <location>
        <begin position="195"/>
        <end position="206"/>
    </location>
</feature>
<dbReference type="GO" id="GO:0006626">
    <property type="term" value="P:protein targeting to mitochondrion"/>
    <property type="evidence" value="ECO:0007669"/>
    <property type="project" value="TreeGrafter"/>
</dbReference>
<keyword evidence="8" id="KW-1185">Reference proteome</keyword>
<proteinExistence type="predicted"/>
<dbReference type="OMA" id="NGTENHM"/>
<evidence type="ECO:0000313" key="8">
    <source>
        <dbReference type="Proteomes" id="UP000070544"/>
    </source>
</evidence>
<feature type="compositionally biased region" description="Low complexity" evidence="5">
    <location>
        <begin position="215"/>
        <end position="226"/>
    </location>
</feature>
<comment type="subcellular location">
    <subcellularLocation>
        <location evidence="1">Cytoplasm</location>
    </subcellularLocation>
</comment>
<dbReference type="Gene3D" id="1.10.287.110">
    <property type="entry name" value="DnaJ domain"/>
    <property type="match status" value="1"/>
</dbReference>
<evidence type="ECO:0000313" key="7">
    <source>
        <dbReference type="EMBL" id="KXS13944.1"/>
    </source>
</evidence>
<evidence type="ECO:0000256" key="2">
    <source>
        <dbReference type="ARBA" id="ARBA00022490"/>
    </source>
</evidence>
<dbReference type="PANTHER" id="PTHR45984:SF1">
    <property type="entry name" value="SPAG1 AXONEMAL DYNEIN ASSEMBLY FACTOR"/>
    <property type="match status" value="1"/>
</dbReference>
<feature type="region of interest" description="Disordered" evidence="5">
    <location>
        <begin position="1"/>
        <end position="84"/>
    </location>
</feature>
<dbReference type="STRING" id="1344416.A0A139AB95"/>
<dbReference type="Proteomes" id="UP000070544">
    <property type="component" value="Unassembled WGS sequence"/>
</dbReference>
<feature type="compositionally biased region" description="Low complexity" evidence="5">
    <location>
        <begin position="334"/>
        <end position="345"/>
    </location>
</feature>
<organism evidence="7 8">
    <name type="scientific">Gonapodya prolifera (strain JEL478)</name>
    <name type="common">Monoblepharis prolifera</name>
    <dbReference type="NCBI Taxonomy" id="1344416"/>
    <lineage>
        <taxon>Eukaryota</taxon>
        <taxon>Fungi</taxon>
        <taxon>Fungi incertae sedis</taxon>
        <taxon>Chytridiomycota</taxon>
        <taxon>Chytridiomycota incertae sedis</taxon>
        <taxon>Monoblepharidomycetes</taxon>
        <taxon>Monoblepharidales</taxon>
        <taxon>Gonapodyaceae</taxon>
        <taxon>Gonapodya</taxon>
    </lineage>
</organism>
<keyword evidence="3" id="KW-0677">Repeat</keyword>
<feature type="region of interest" description="Disordered" evidence="5">
    <location>
        <begin position="195"/>
        <end position="367"/>
    </location>
</feature>
<reference evidence="7 8" key="1">
    <citation type="journal article" date="2015" name="Genome Biol. Evol.">
        <title>Phylogenomic analyses indicate that early fungi evolved digesting cell walls of algal ancestors of land plants.</title>
        <authorList>
            <person name="Chang Y."/>
            <person name="Wang S."/>
            <person name="Sekimoto S."/>
            <person name="Aerts A.L."/>
            <person name="Choi C."/>
            <person name="Clum A."/>
            <person name="LaButti K.M."/>
            <person name="Lindquist E.A."/>
            <person name="Yee Ngan C."/>
            <person name="Ohm R.A."/>
            <person name="Salamov A.A."/>
            <person name="Grigoriev I.V."/>
            <person name="Spatafora J.W."/>
            <person name="Berbee M.L."/>
        </authorList>
    </citation>
    <scope>NUCLEOTIDE SEQUENCE [LARGE SCALE GENOMIC DNA]</scope>
    <source>
        <strain evidence="7 8">JEL478</strain>
    </source>
</reference>
<name>A0A139AB95_GONPJ</name>
<keyword evidence="2" id="KW-0963">Cytoplasm</keyword>
<dbReference type="InterPro" id="IPR036869">
    <property type="entry name" value="J_dom_sf"/>
</dbReference>
<dbReference type="CDD" id="cd14270">
    <property type="entry name" value="UBA"/>
    <property type="match status" value="1"/>
</dbReference>
<dbReference type="PANTHER" id="PTHR45984">
    <property type="entry name" value="RNA (RNA) POLYMERASE II ASSOCIATED PROTEIN HOMOLOG"/>
    <property type="match status" value="1"/>
</dbReference>
<dbReference type="GO" id="GO:0005829">
    <property type="term" value="C:cytosol"/>
    <property type="evidence" value="ECO:0007669"/>
    <property type="project" value="TreeGrafter"/>
</dbReference>
<feature type="region of interest" description="Disordered" evidence="5">
    <location>
        <begin position="724"/>
        <end position="761"/>
    </location>
</feature>
<evidence type="ECO:0000256" key="4">
    <source>
        <dbReference type="ARBA" id="ARBA00022803"/>
    </source>
</evidence>
<dbReference type="SUPFAM" id="SSF48452">
    <property type="entry name" value="TPR-like"/>
    <property type="match status" value="1"/>
</dbReference>
<feature type="compositionally biased region" description="Pro residues" evidence="5">
    <location>
        <begin position="570"/>
        <end position="592"/>
    </location>
</feature>
<dbReference type="SUPFAM" id="SSF46565">
    <property type="entry name" value="Chaperone J-domain"/>
    <property type="match status" value="1"/>
</dbReference>
<feature type="compositionally biased region" description="Low complexity" evidence="5">
    <location>
        <begin position="252"/>
        <end position="268"/>
    </location>
</feature>
<dbReference type="GO" id="GO:0005739">
    <property type="term" value="C:mitochondrion"/>
    <property type="evidence" value="ECO:0007669"/>
    <property type="project" value="TreeGrafter"/>
</dbReference>
<protein>
    <recommendedName>
        <fullName evidence="6">UBA domain-containing protein</fullName>
    </recommendedName>
</protein>
<feature type="compositionally biased region" description="Polar residues" evidence="5">
    <location>
        <begin position="19"/>
        <end position="38"/>
    </location>
</feature>
<dbReference type="AlphaFoldDB" id="A0A139AB95"/>
<feature type="region of interest" description="Disordered" evidence="5">
    <location>
        <begin position="392"/>
        <end position="433"/>
    </location>
</feature>
<feature type="compositionally biased region" description="Low complexity" evidence="5">
    <location>
        <begin position="285"/>
        <end position="298"/>
    </location>
</feature>
<dbReference type="InterPro" id="IPR015940">
    <property type="entry name" value="UBA"/>
</dbReference>
<dbReference type="InterPro" id="IPR019734">
    <property type="entry name" value="TPR_rpt"/>
</dbReference>
<evidence type="ECO:0000256" key="3">
    <source>
        <dbReference type="ARBA" id="ARBA00022737"/>
    </source>
</evidence>
<dbReference type="SUPFAM" id="SSF46934">
    <property type="entry name" value="UBA-like"/>
    <property type="match status" value="1"/>
</dbReference>